<dbReference type="UniPathway" id="UPA00344"/>
<evidence type="ECO:0000256" key="2">
    <source>
        <dbReference type="ARBA" id="ARBA00012167"/>
    </source>
</evidence>
<dbReference type="InterPro" id="IPR050105">
    <property type="entry name" value="MoCo_biosynth_MoaA/MoaC"/>
</dbReference>
<dbReference type="EMBL" id="JRMQ02000002">
    <property type="protein sequence ID" value="TLE02880.1"/>
    <property type="molecule type" value="Genomic_DNA"/>
</dbReference>
<dbReference type="SFLD" id="SFLDG01067">
    <property type="entry name" value="SPASM/twitch_domain_containing"/>
    <property type="match status" value="1"/>
</dbReference>
<dbReference type="InterPro" id="IPR007197">
    <property type="entry name" value="rSAM"/>
</dbReference>
<dbReference type="PANTHER" id="PTHR22960">
    <property type="entry name" value="MOLYBDOPTERIN COFACTOR SYNTHESIS PROTEIN A"/>
    <property type="match status" value="1"/>
</dbReference>
<name>A0A099BCF8_9HELI</name>
<dbReference type="Proteomes" id="UP000029707">
    <property type="component" value="Unassembled WGS sequence"/>
</dbReference>
<dbReference type="InterPro" id="IPR010505">
    <property type="entry name" value="MoaA_twitch"/>
</dbReference>
<evidence type="ECO:0000256" key="5">
    <source>
        <dbReference type="ARBA" id="ARBA00022723"/>
    </source>
</evidence>
<dbReference type="InterPro" id="IPR000385">
    <property type="entry name" value="MoaA_NifB_PqqE_Fe-S-bd_CS"/>
</dbReference>
<comment type="cofactor">
    <cofactor evidence="1">
        <name>[4Fe-4S] cluster</name>
        <dbReference type="ChEBI" id="CHEBI:49883"/>
    </cofactor>
</comment>
<dbReference type="Pfam" id="PF06463">
    <property type="entry name" value="Mob_synth_C"/>
    <property type="match status" value="1"/>
</dbReference>
<dbReference type="InterPro" id="IPR040064">
    <property type="entry name" value="MoaA-like"/>
</dbReference>
<dbReference type="EC" id="4.1.99.22" evidence="2"/>
<dbReference type="NCBIfam" id="TIGR02666">
    <property type="entry name" value="moaA"/>
    <property type="match status" value="1"/>
</dbReference>
<keyword evidence="11" id="KW-0456">Lyase</keyword>
<dbReference type="eggNOG" id="COG2896">
    <property type="taxonomic scope" value="Bacteria"/>
</dbReference>
<evidence type="ECO:0000256" key="1">
    <source>
        <dbReference type="ARBA" id="ARBA00001966"/>
    </source>
</evidence>
<evidence type="ECO:0000256" key="11">
    <source>
        <dbReference type="ARBA" id="ARBA00023239"/>
    </source>
</evidence>
<dbReference type="PROSITE" id="PS01305">
    <property type="entry name" value="MOAA_NIFB_PQQE"/>
    <property type="match status" value="1"/>
</dbReference>
<dbReference type="SFLD" id="SFLDG01386">
    <property type="entry name" value="main_SPASM_domain-containing"/>
    <property type="match status" value="1"/>
</dbReference>
<protein>
    <recommendedName>
        <fullName evidence="2">GTP 3',8-cyclase</fullName>
        <ecNumber evidence="2">4.1.99.22</ecNumber>
    </recommendedName>
</protein>
<feature type="domain" description="Radical SAM core" evidence="13">
    <location>
        <begin position="5"/>
        <end position="226"/>
    </location>
</feature>
<dbReference type="GO" id="GO:0046872">
    <property type="term" value="F:metal ion binding"/>
    <property type="evidence" value="ECO:0007669"/>
    <property type="project" value="UniProtKB-KW"/>
</dbReference>
<evidence type="ECO:0000256" key="12">
    <source>
        <dbReference type="ARBA" id="ARBA00048697"/>
    </source>
</evidence>
<keyword evidence="7" id="KW-0408">Iron</keyword>
<evidence type="ECO:0000313" key="14">
    <source>
        <dbReference type="EMBL" id="TLE02880.1"/>
    </source>
</evidence>
<evidence type="ECO:0000256" key="8">
    <source>
        <dbReference type="ARBA" id="ARBA00023014"/>
    </source>
</evidence>
<evidence type="ECO:0000256" key="6">
    <source>
        <dbReference type="ARBA" id="ARBA00022741"/>
    </source>
</evidence>
<dbReference type="Pfam" id="PF04055">
    <property type="entry name" value="Radical_SAM"/>
    <property type="match status" value="1"/>
</dbReference>
<keyword evidence="5" id="KW-0479">Metal-binding</keyword>
<dbReference type="RefSeq" id="WP_034362655.1">
    <property type="nucleotide sequence ID" value="NZ_CAJUDB010000001.1"/>
</dbReference>
<keyword evidence="3" id="KW-0004">4Fe-4S</keyword>
<dbReference type="InterPro" id="IPR013785">
    <property type="entry name" value="Aldolase_TIM"/>
</dbReference>
<dbReference type="GO" id="GO:0005525">
    <property type="term" value="F:GTP binding"/>
    <property type="evidence" value="ECO:0007669"/>
    <property type="project" value="UniProtKB-KW"/>
</dbReference>
<evidence type="ECO:0000256" key="7">
    <source>
        <dbReference type="ARBA" id="ARBA00023004"/>
    </source>
</evidence>
<dbReference type="PROSITE" id="PS51918">
    <property type="entry name" value="RADICAL_SAM"/>
    <property type="match status" value="1"/>
</dbReference>
<evidence type="ECO:0000313" key="15">
    <source>
        <dbReference type="Proteomes" id="UP000029707"/>
    </source>
</evidence>
<comment type="caution">
    <text evidence="14">The sequence shown here is derived from an EMBL/GenBank/DDBJ whole genome shotgun (WGS) entry which is preliminary data.</text>
</comment>
<evidence type="ECO:0000256" key="3">
    <source>
        <dbReference type="ARBA" id="ARBA00022485"/>
    </source>
</evidence>
<evidence type="ECO:0000256" key="10">
    <source>
        <dbReference type="ARBA" id="ARBA00023150"/>
    </source>
</evidence>
<dbReference type="GO" id="GO:0061798">
    <property type="term" value="F:GTP 3',8'-cyclase activity"/>
    <property type="evidence" value="ECO:0007669"/>
    <property type="project" value="UniProtKB-EC"/>
</dbReference>
<keyword evidence="6" id="KW-0547">Nucleotide-binding</keyword>
<keyword evidence="10" id="KW-0501">Molybdenum cofactor biosynthesis</keyword>
<proteinExistence type="predicted"/>
<dbReference type="GO" id="GO:0061799">
    <property type="term" value="F:cyclic pyranopterin monophosphate synthase activity"/>
    <property type="evidence" value="ECO:0007669"/>
    <property type="project" value="TreeGrafter"/>
</dbReference>
<organism evidence="14 15">
    <name type="scientific">Helicobacter japonicus</name>
    <dbReference type="NCBI Taxonomy" id="425400"/>
    <lineage>
        <taxon>Bacteria</taxon>
        <taxon>Pseudomonadati</taxon>
        <taxon>Campylobacterota</taxon>
        <taxon>Epsilonproteobacteria</taxon>
        <taxon>Campylobacterales</taxon>
        <taxon>Helicobacteraceae</taxon>
        <taxon>Helicobacter</taxon>
    </lineage>
</organism>
<dbReference type="SFLD" id="SFLDG01383">
    <property type="entry name" value="cyclic_pyranopterin_phosphate"/>
    <property type="match status" value="1"/>
</dbReference>
<dbReference type="InterPro" id="IPR006638">
    <property type="entry name" value="Elp3/MiaA/NifB-like_rSAM"/>
</dbReference>
<dbReference type="CDD" id="cd01335">
    <property type="entry name" value="Radical_SAM"/>
    <property type="match status" value="1"/>
</dbReference>
<dbReference type="STRING" id="425400.LS65_07010"/>
<dbReference type="AlphaFoldDB" id="A0A099BCF8"/>
<keyword evidence="8" id="KW-0411">Iron-sulfur</keyword>
<keyword evidence="15" id="KW-1185">Reference proteome</keyword>
<evidence type="ECO:0000256" key="4">
    <source>
        <dbReference type="ARBA" id="ARBA00022691"/>
    </source>
</evidence>
<dbReference type="InterPro" id="IPR013483">
    <property type="entry name" value="MoaA"/>
</dbReference>
<dbReference type="SMART" id="SM00729">
    <property type="entry name" value="Elp3"/>
    <property type="match status" value="1"/>
</dbReference>
<sequence length="344" mass="39314">MLIDSFSRTIDYMRVSVTKSCNFRCQYCMPDTPESFVDENALPLPKMLEFIKLAIDNGIKKIRITGGEPLLRADLSEFIAQIYQYAPHIELTLTSNAFLLEKYAKELKDAGLSRINISLDSLRNERIKLISKRDALPQILRGIHKAATLGLGIKLNMVPIQGINDDEILDMLHFAYKNSFGIRFIEFMENIHAKNGLKGLRRAEILSIINAQYPTREEKKECFGPAKLYSITHADFATDLNTQKATLNGNSINPKPFIFGIISPHEDDFCESCNRIRLTSDGVICPCLYYQESVNLKDAIMQNDKENMQKLLELSVRNKPEKNQWEQEMTQQNHSTRAFYYTGG</sequence>
<dbReference type="OrthoDB" id="9763993at2"/>
<dbReference type="GO" id="GO:0006777">
    <property type="term" value="P:Mo-molybdopterin cofactor biosynthetic process"/>
    <property type="evidence" value="ECO:0007669"/>
    <property type="project" value="UniProtKB-KW"/>
</dbReference>
<dbReference type="GO" id="GO:0051539">
    <property type="term" value="F:4 iron, 4 sulfur cluster binding"/>
    <property type="evidence" value="ECO:0007669"/>
    <property type="project" value="UniProtKB-KW"/>
</dbReference>
<comment type="catalytic activity">
    <reaction evidence="12">
        <text>GTP + AH2 + S-adenosyl-L-methionine = (8S)-3',8-cyclo-7,8-dihydroguanosine 5'-triphosphate + 5'-deoxyadenosine + L-methionine + A + H(+)</text>
        <dbReference type="Rhea" id="RHEA:49576"/>
        <dbReference type="ChEBI" id="CHEBI:13193"/>
        <dbReference type="ChEBI" id="CHEBI:15378"/>
        <dbReference type="ChEBI" id="CHEBI:17319"/>
        <dbReference type="ChEBI" id="CHEBI:17499"/>
        <dbReference type="ChEBI" id="CHEBI:37565"/>
        <dbReference type="ChEBI" id="CHEBI:57844"/>
        <dbReference type="ChEBI" id="CHEBI:59789"/>
        <dbReference type="ChEBI" id="CHEBI:131766"/>
        <dbReference type="EC" id="4.1.99.22"/>
    </reaction>
</comment>
<dbReference type="CDD" id="cd21117">
    <property type="entry name" value="Twitch_MoaA"/>
    <property type="match status" value="1"/>
</dbReference>
<accession>A0A099BCF8</accession>
<dbReference type="SFLD" id="SFLDS00029">
    <property type="entry name" value="Radical_SAM"/>
    <property type="match status" value="1"/>
</dbReference>
<keyword evidence="4" id="KW-0949">S-adenosyl-L-methionine</keyword>
<dbReference type="PANTHER" id="PTHR22960:SF0">
    <property type="entry name" value="MOLYBDENUM COFACTOR BIOSYNTHESIS PROTEIN 1"/>
    <property type="match status" value="1"/>
</dbReference>
<dbReference type="SUPFAM" id="SSF102114">
    <property type="entry name" value="Radical SAM enzymes"/>
    <property type="match status" value="1"/>
</dbReference>
<gene>
    <name evidence="14" type="primary">moaA</name>
    <name evidence="14" type="ORF">LS65_002860</name>
</gene>
<dbReference type="InterPro" id="IPR058240">
    <property type="entry name" value="rSAM_sf"/>
</dbReference>
<reference evidence="14 15" key="1">
    <citation type="journal article" date="2014" name="Genome Announc.">
        <title>Draft genome sequences of eight enterohepatic helicobacter species isolated from both laboratory and wild rodents.</title>
        <authorList>
            <person name="Sheh A."/>
            <person name="Shen Z."/>
            <person name="Fox J.G."/>
        </authorList>
    </citation>
    <scope>NUCLEOTIDE SEQUENCE [LARGE SCALE GENOMIC DNA]</scope>
    <source>
        <strain evidence="14 15">MIT 01-6451</strain>
    </source>
</reference>
<evidence type="ECO:0000256" key="9">
    <source>
        <dbReference type="ARBA" id="ARBA00023134"/>
    </source>
</evidence>
<keyword evidence="9" id="KW-0342">GTP-binding</keyword>
<evidence type="ECO:0000259" key="13">
    <source>
        <dbReference type="PROSITE" id="PS51918"/>
    </source>
</evidence>
<dbReference type="Gene3D" id="3.20.20.70">
    <property type="entry name" value="Aldolase class I"/>
    <property type="match status" value="1"/>
</dbReference>